<keyword evidence="1" id="KW-0808">Transferase</keyword>
<dbReference type="NCBIfam" id="TIGR00661">
    <property type="entry name" value="MJ1255"/>
    <property type="match status" value="1"/>
</dbReference>
<evidence type="ECO:0000313" key="2">
    <source>
        <dbReference type="Proteomes" id="UP000599578"/>
    </source>
</evidence>
<reference evidence="1 2" key="1">
    <citation type="journal article" date="2014" name="Int. J. Syst. Evol. Microbiol.">
        <title>Complete genome sequence of Corynebacterium casei LMG S-19264T (=DSM 44701T), isolated from a smear-ripened cheese.</title>
        <authorList>
            <consortium name="US DOE Joint Genome Institute (JGI-PGF)"/>
            <person name="Walter F."/>
            <person name="Albersmeier A."/>
            <person name="Kalinowski J."/>
            <person name="Ruckert C."/>
        </authorList>
    </citation>
    <scope>NUCLEOTIDE SEQUENCE [LARGE SCALE GENOMIC DNA]</scope>
    <source>
        <strain evidence="1 2">CGMCC 1.7286</strain>
    </source>
</reference>
<dbReference type="SUPFAM" id="SSF53756">
    <property type="entry name" value="UDP-Glycosyltransferase/glycogen phosphorylase"/>
    <property type="match status" value="1"/>
</dbReference>
<dbReference type="InterPro" id="IPR005262">
    <property type="entry name" value="MJ1255-like"/>
</dbReference>
<evidence type="ECO:0000313" key="1">
    <source>
        <dbReference type="EMBL" id="GGO88786.1"/>
    </source>
</evidence>
<comment type="caution">
    <text evidence="1">The sequence shown here is derived from an EMBL/GenBank/DDBJ whole genome shotgun (WGS) entry which is preliminary data.</text>
</comment>
<accession>A0A917ZRL3</accession>
<protein>
    <submittedName>
        <fullName evidence="1">Glycosyl transferase</fullName>
    </submittedName>
</protein>
<dbReference type="GO" id="GO:0016740">
    <property type="term" value="F:transferase activity"/>
    <property type="evidence" value="ECO:0007669"/>
    <property type="project" value="UniProtKB-KW"/>
</dbReference>
<organism evidence="1 2">
    <name type="scientific">Marinobacterium nitratireducens</name>
    <dbReference type="NCBI Taxonomy" id="518897"/>
    <lineage>
        <taxon>Bacteria</taxon>
        <taxon>Pseudomonadati</taxon>
        <taxon>Pseudomonadota</taxon>
        <taxon>Gammaproteobacteria</taxon>
        <taxon>Oceanospirillales</taxon>
        <taxon>Oceanospirillaceae</taxon>
        <taxon>Marinobacterium</taxon>
    </lineage>
</organism>
<dbReference type="EMBL" id="BMLT01000019">
    <property type="protein sequence ID" value="GGO88786.1"/>
    <property type="molecule type" value="Genomic_DNA"/>
</dbReference>
<dbReference type="AlphaFoldDB" id="A0A917ZRL3"/>
<dbReference type="Gene3D" id="3.40.50.2000">
    <property type="entry name" value="Glycogen Phosphorylase B"/>
    <property type="match status" value="1"/>
</dbReference>
<dbReference type="RefSeq" id="WP_188862897.1">
    <property type="nucleotide sequence ID" value="NZ_BMLT01000019.1"/>
</dbReference>
<keyword evidence="2" id="KW-1185">Reference proteome</keyword>
<sequence>MKILYGVQATGNGHITRARVMAPALAEAGLEVDYLFSGREPQGLFDMEPFGDYACRRGLTFRYRPGGRIDVPGTLFGNSLRELFRDIRKLDLGGYDLVISDFEPVTAWAARRRGVPSLGIAHQYVFNHRLPGGHQSRGTRAAIRSIAPVDTAIGLHWHHFGQPILPPLISPPRYPVTLEADKILVYLPYEPRDELLRWFRPFDDHRFVVYSAVDRPQTDGNVHFRPFCRDGFERDLASCAGVISNSGFGLASETVQYGKKLLSKPYLGQVEQLSNADIMAELGMATVMQQQFDPGQLAGWLRQSNPEPGPYPDVAGALARWIAGGQREAVSELARQLWSRYEVQTIAGDRLALERAT</sequence>
<dbReference type="Pfam" id="PF13528">
    <property type="entry name" value="Glyco_trans_1_3"/>
    <property type="match status" value="1"/>
</dbReference>
<gene>
    <name evidence="1" type="ORF">GCM10011348_45050</name>
</gene>
<proteinExistence type="predicted"/>
<name>A0A917ZRL3_9GAMM</name>
<dbReference type="Proteomes" id="UP000599578">
    <property type="component" value="Unassembled WGS sequence"/>
</dbReference>